<keyword evidence="1" id="KW-1133">Transmembrane helix</keyword>
<evidence type="ECO:0000256" key="1">
    <source>
        <dbReference type="SAM" id="Phobius"/>
    </source>
</evidence>
<dbReference type="InterPro" id="IPR043148">
    <property type="entry name" value="TagF_C"/>
</dbReference>
<name>A0ABP3XF72_9FIRM</name>
<sequence>MKINKKQQMLELLETLIEGLTYIKNNIDSDYMFMSEISLQAIVSIKNALNNVKKCDEQLNRLSIEVYNNIIGIHENHIENKILACDETIAHLFEMIKIIQEKVNKKLDIVFMPYNAFMWNSLESVWKAASEDENCNCYVVPIPYFRLISKENGEVEKILTYEGNLLPDYVPVIDYREFDLESLKPDIIYVHNQYDEYNTATQVVSEYFSYNLKKHTDMLVYITYGILGTYPVSFYINFYNLIATRSFDKVVVQSPSFEVIAEASGLEKEKILSLGSPKFDALVNSLEKQEISQYYKDKFKDKTVFLWTTNLMKVINGRHEVLDEIEEVFELIKNNQQYGLIYRPHPLELTYVKSKAPECYERYSHLLESSKATANIVIDNTPSYYEAFKVSDALITDRSSVLIEYMATGKPVLIYDIDLVKEYYSENVFDIFANYIVGEDGMTVEKFIDLVVTKNDKQKQRRLKALHTVIVNSDGSCGKKVHNFIKEDIIENYF</sequence>
<dbReference type="Proteomes" id="UP001400965">
    <property type="component" value="Unassembled WGS sequence"/>
</dbReference>
<accession>A0ABP3XF72</accession>
<organism evidence="2 3">
    <name type="scientific">Paraclostridium tenue</name>
    <dbReference type="NCBI Taxonomy" id="1737"/>
    <lineage>
        <taxon>Bacteria</taxon>
        <taxon>Bacillati</taxon>
        <taxon>Bacillota</taxon>
        <taxon>Clostridia</taxon>
        <taxon>Peptostreptococcales</taxon>
        <taxon>Peptostreptococcaceae</taxon>
        <taxon>Paraclostridium</taxon>
    </lineage>
</organism>
<keyword evidence="3" id="KW-1185">Reference proteome</keyword>
<dbReference type="EMBL" id="BAAACP010000004">
    <property type="protein sequence ID" value="GAA0862739.1"/>
    <property type="molecule type" value="Genomic_DNA"/>
</dbReference>
<evidence type="ECO:0000313" key="3">
    <source>
        <dbReference type="Proteomes" id="UP001400965"/>
    </source>
</evidence>
<comment type="caution">
    <text evidence="2">The sequence shown here is derived from an EMBL/GenBank/DDBJ whole genome shotgun (WGS) entry which is preliminary data.</text>
</comment>
<reference evidence="3" key="1">
    <citation type="journal article" date="2019" name="Int. J. Syst. Evol. Microbiol.">
        <title>The Global Catalogue of Microorganisms (GCM) 10K type strain sequencing project: providing services to taxonomists for standard genome sequencing and annotation.</title>
        <authorList>
            <consortium name="The Broad Institute Genomics Platform"/>
            <consortium name="The Broad Institute Genome Sequencing Center for Infectious Disease"/>
            <person name="Wu L."/>
            <person name="Ma J."/>
        </authorList>
    </citation>
    <scope>NUCLEOTIDE SEQUENCE [LARGE SCALE GENOMIC DNA]</scope>
    <source>
        <strain evidence="3">JCM 6486</strain>
    </source>
</reference>
<gene>
    <name evidence="2" type="ORF">GCM10008917_09310</name>
</gene>
<dbReference type="InterPro" id="IPR007554">
    <property type="entry name" value="Glycerophosphate_synth"/>
</dbReference>
<dbReference type="Pfam" id="PF04464">
    <property type="entry name" value="Glyphos_transf"/>
    <property type="match status" value="1"/>
</dbReference>
<evidence type="ECO:0000313" key="2">
    <source>
        <dbReference type="EMBL" id="GAA0862739.1"/>
    </source>
</evidence>
<dbReference type="Gene3D" id="3.40.50.12580">
    <property type="match status" value="1"/>
</dbReference>
<keyword evidence="1" id="KW-0812">Transmembrane</keyword>
<keyword evidence="1" id="KW-0472">Membrane</keyword>
<dbReference type="SUPFAM" id="SSF53756">
    <property type="entry name" value="UDP-Glycosyltransferase/glycogen phosphorylase"/>
    <property type="match status" value="1"/>
</dbReference>
<proteinExistence type="predicted"/>
<feature type="transmembrane region" description="Helical" evidence="1">
    <location>
        <begin position="218"/>
        <end position="239"/>
    </location>
</feature>
<protein>
    <submittedName>
        <fullName evidence="2">CDP-glycerol glycerophosphotransferase family protein</fullName>
    </submittedName>
</protein>
<dbReference type="RefSeq" id="WP_346043116.1">
    <property type="nucleotide sequence ID" value="NZ_BAAACP010000004.1"/>
</dbReference>